<dbReference type="AlphaFoldDB" id="A0AAD5QXH9"/>
<organism evidence="1 2">
    <name type="scientific">Parelaphostrongylus tenuis</name>
    <name type="common">Meningeal worm</name>
    <dbReference type="NCBI Taxonomy" id="148309"/>
    <lineage>
        <taxon>Eukaryota</taxon>
        <taxon>Metazoa</taxon>
        <taxon>Ecdysozoa</taxon>
        <taxon>Nematoda</taxon>
        <taxon>Chromadorea</taxon>
        <taxon>Rhabditida</taxon>
        <taxon>Rhabditina</taxon>
        <taxon>Rhabditomorpha</taxon>
        <taxon>Strongyloidea</taxon>
        <taxon>Metastrongylidae</taxon>
        <taxon>Parelaphostrongylus</taxon>
    </lineage>
</organism>
<gene>
    <name evidence="1" type="ORF">KIN20_023891</name>
</gene>
<comment type="caution">
    <text evidence="1">The sequence shown here is derived from an EMBL/GenBank/DDBJ whole genome shotgun (WGS) entry which is preliminary data.</text>
</comment>
<proteinExistence type="predicted"/>
<reference evidence="1" key="1">
    <citation type="submission" date="2021-06" db="EMBL/GenBank/DDBJ databases">
        <title>Parelaphostrongylus tenuis whole genome reference sequence.</title>
        <authorList>
            <person name="Garwood T.J."/>
            <person name="Larsen P.A."/>
            <person name="Fountain-Jones N.M."/>
            <person name="Garbe J.R."/>
            <person name="Macchietto M.G."/>
            <person name="Kania S.A."/>
            <person name="Gerhold R.W."/>
            <person name="Richards J.E."/>
            <person name="Wolf T.M."/>
        </authorList>
    </citation>
    <scope>NUCLEOTIDE SEQUENCE</scope>
    <source>
        <strain evidence="1">MNPRO001-30</strain>
        <tissue evidence="1">Meninges</tissue>
    </source>
</reference>
<dbReference type="Proteomes" id="UP001196413">
    <property type="component" value="Unassembled WGS sequence"/>
</dbReference>
<accession>A0AAD5QXH9</accession>
<name>A0AAD5QXH9_PARTN</name>
<dbReference type="EMBL" id="JAHQIW010004833">
    <property type="protein sequence ID" value="KAJ1363926.1"/>
    <property type="molecule type" value="Genomic_DNA"/>
</dbReference>
<evidence type="ECO:0000313" key="1">
    <source>
        <dbReference type="EMBL" id="KAJ1363926.1"/>
    </source>
</evidence>
<evidence type="ECO:0000313" key="2">
    <source>
        <dbReference type="Proteomes" id="UP001196413"/>
    </source>
</evidence>
<keyword evidence="2" id="KW-1185">Reference proteome</keyword>
<protein>
    <submittedName>
        <fullName evidence="1">Uncharacterized protein</fullName>
    </submittedName>
</protein>
<sequence length="74" mass="8195">MKLATSTTIRWCLIVSKNVQLADSAALHETRQTDDSNPSDVDSCNSDIKRTQCTDELPSSCSNDATRTRFICDI</sequence>